<proteinExistence type="predicted"/>
<dbReference type="EMBL" id="JAVUPU010000004">
    <property type="protein sequence ID" value="MDT9599064.1"/>
    <property type="molecule type" value="Genomic_DNA"/>
</dbReference>
<dbReference type="RefSeq" id="WP_315725675.1">
    <property type="nucleotide sequence ID" value="NZ_JAVUPU010000004.1"/>
</dbReference>
<evidence type="ECO:0000313" key="2">
    <source>
        <dbReference type="Proteomes" id="UP001259572"/>
    </source>
</evidence>
<name>A0ABU3Q6N9_9SPHN</name>
<dbReference type="Proteomes" id="UP001259572">
    <property type="component" value="Unassembled WGS sequence"/>
</dbReference>
<protein>
    <submittedName>
        <fullName evidence="1">Uncharacterized protein</fullName>
    </submittedName>
</protein>
<evidence type="ECO:0000313" key="1">
    <source>
        <dbReference type="EMBL" id="MDT9599064.1"/>
    </source>
</evidence>
<comment type="caution">
    <text evidence="1">The sequence shown here is derived from an EMBL/GenBank/DDBJ whole genome shotgun (WGS) entry which is preliminary data.</text>
</comment>
<reference evidence="1 2" key="1">
    <citation type="submission" date="2023-05" db="EMBL/GenBank/DDBJ databases">
        <authorList>
            <person name="Guo Y."/>
        </authorList>
    </citation>
    <scope>NUCLEOTIDE SEQUENCE [LARGE SCALE GENOMIC DNA]</scope>
    <source>
        <strain evidence="1 2">GR2756</strain>
    </source>
</reference>
<organism evidence="1 2">
    <name type="scientific">Sphingosinicella rhizophila</name>
    <dbReference type="NCBI Taxonomy" id="3050082"/>
    <lineage>
        <taxon>Bacteria</taxon>
        <taxon>Pseudomonadati</taxon>
        <taxon>Pseudomonadota</taxon>
        <taxon>Alphaproteobacteria</taxon>
        <taxon>Sphingomonadales</taxon>
        <taxon>Sphingosinicellaceae</taxon>
        <taxon>Sphingosinicella</taxon>
    </lineage>
</organism>
<gene>
    <name evidence="1" type="ORF">RQX22_08890</name>
</gene>
<sequence length="119" mass="12625">MSYQSAPSSAPDHGDPGEQVAQLRHVLTLVEEIAGRTVNAPKDADLDEAARISALYASALPIVQRRFDAFAAETAIWASAGVKALLALQDRNRAPEPAAARLADALAKALKRLVTIIRA</sequence>
<keyword evidence="2" id="KW-1185">Reference proteome</keyword>
<accession>A0ABU3Q6N9</accession>